<protein>
    <submittedName>
        <fullName evidence="9">Exopolysaccharide biosynthesis polyprenyl glycosylphosphotransferase</fullName>
    </submittedName>
</protein>
<dbReference type="NCBIfam" id="TIGR03025">
    <property type="entry name" value="EPS_sugtrans"/>
    <property type="match status" value="1"/>
</dbReference>
<dbReference type="EMBL" id="JBIYEW010000003">
    <property type="protein sequence ID" value="MFK4638116.1"/>
    <property type="molecule type" value="Genomic_DNA"/>
</dbReference>
<keyword evidence="3" id="KW-0808">Transferase</keyword>
<dbReference type="InterPro" id="IPR017475">
    <property type="entry name" value="EPS_sugar_tfrase"/>
</dbReference>
<dbReference type="Proteomes" id="UP001620520">
    <property type="component" value="Unassembled WGS sequence"/>
</dbReference>
<keyword evidence="10" id="KW-1185">Reference proteome</keyword>
<evidence type="ECO:0000313" key="10">
    <source>
        <dbReference type="Proteomes" id="UP001620520"/>
    </source>
</evidence>
<dbReference type="InterPro" id="IPR003362">
    <property type="entry name" value="Bact_transf"/>
</dbReference>
<feature type="transmembrane region" description="Helical" evidence="7">
    <location>
        <begin position="64"/>
        <end position="80"/>
    </location>
</feature>
<proteinExistence type="inferred from homology"/>
<sequence>MDTATLTQSIGDEMTSSQDTDWRNKASRLLAVVDAVVVTWAVTGAYVLRFGIDNGLSLSSKTDAYIWISALLAIVWWLMLGAWTTRHHRVLGSGAEEYKRVAAASLWLFGAIAIFSYAFGIETARGYVGVALPVGLGGLLIARWLVRQHLHLNRQRGHSMNRLLLVGGEGAIAHLASSLTKSSHAGYLPVAAYSPGSNDTQTHEPSSGLPILGNKPDPKLILDAIDECNADAVAVSAGVQLNPQSLRHLGWELASRNVSLIMAPALTDVAGPRIHTQQVAGLPLIHVTTPTLEGGQQVAKRLFDVVMSAVLIVLASPLMLGIALLVRTGSPGPVLFRQDRVGMEGTHFEMLKFRSMVVDAEARLAELQRRNEGSGLLFKIKDDPRITRVGGVLRKYSLDELPQLFNILGGSMSLVGPRPPLPSEVAAYEHDVRRRLLVKPGLTGLWQVSGRSNLSWQDSVRLDLYYVENWSLAGDLVIILRTIRAVFRSTGAY</sequence>
<accession>A0ABW8N273</accession>
<comment type="caution">
    <text evidence="9">The sequence shown here is derived from an EMBL/GenBank/DDBJ whole genome shotgun (WGS) entry which is preliminary data.</text>
</comment>
<name>A0ABW8N273_9MICC</name>
<evidence type="ECO:0000256" key="6">
    <source>
        <dbReference type="ARBA" id="ARBA00023136"/>
    </source>
</evidence>
<reference evidence="9 10" key="1">
    <citation type="submission" date="2024-10" db="EMBL/GenBank/DDBJ databases">
        <title>Novel secondary metabolite-producing bacteria for plant disease control.</title>
        <authorList>
            <person name="Chevrette M."/>
        </authorList>
    </citation>
    <scope>NUCLEOTIDE SEQUENCE [LARGE SCALE GENOMIC DNA]</scope>
    <source>
        <strain evidence="9 10">J30 TE3557</strain>
    </source>
</reference>
<gene>
    <name evidence="9" type="ORF">ABIA52_001005</name>
</gene>
<feature type="transmembrane region" description="Helical" evidence="7">
    <location>
        <begin position="101"/>
        <end position="120"/>
    </location>
</feature>
<dbReference type="PANTHER" id="PTHR30576">
    <property type="entry name" value="COLANIC BIOSYNTHESIS UDP-GLUCOSE LIPID CARRIER TRANSFERASE"/>
    <property type="match status" value="1"/>
</dbReference>
<feature type="transmembrane region" description="Helical" evidence="7">
    <location>
        <begin position="305"/>
        <end position="326"/>
    </location>
</feature>
<evidence type="ECO:0000256" key="1">
    <source>
        <dbReference type="ARBA" id="ARBA00004141"/>
    </source>
</evidence>
<evidence type="ECO:0000256" key="7">
    <source>
        <dbReference type="SAM" id="Phobius"/>
    </source>
</evidence>
<evidence type="ECO:0000256" key="2">
    <source>
        <dbReference type="ARBA" id="ARBA00006464"/>
    </source>
</evidence>
<feature type="domain" description="Bacterial sugar transferase" evidence="8">
    <location>
        <begin position="300"/>
        <end position="487"/>
    </location>
</feature>
<dbReference type="Pfam" id="PF02397">
    <property type="entry name" value="Bac_transf"/>
    <property type="match status" value="1"/>
</dbReference>
<evidence type="ECO:0000256" key="3">
    <source>
        <dbReference type="ARBA" id="ARBA00022679"/>
    </source>
</evidence>
<organism evidence="9 10">
    <name type="scientific">Paenarthrobacter histidinolovorans</name>
    <dbReference type="NCBI Taxonomy" id="43664"/>
    <lineage>
        <taxon>Bacteria</taxon>
        <taxon>Bacillati</taxon>
        <taxon>Actinomycetota</taxon>
        <taxon>Actinomycetes</taxon>
        <taxon>Micrococcales</taxon>
        <taxon>Micrococcaceae</taxon>
        <taxon>Paenarthrobacter</taxon>
    </lineage>
</organism>
<dbReference type="PANTHER" id="PTHR30576:SF10">
    <property type="entry name" value="SLL5057 PROTEIN"/>
    <property type="match status" value="1"/>
</dbReference>
<comment type="subcellular location">
    <subcellularLocation>
        <location evidence="1">Membrane</location>
        <topology evidence="1">Multi-pass membrane protein</topology>
    </subcellularLocation>
</comment>
<evidence type="ECO:0000256" key="4">
    <source>
        <dbReference type="ARBA" id="ARBA00022692"/>
    </source>
</evidence>
<evidence type="ECO:0000256" key="5">
    <source>
        <dbReference type="ARBA" id="ARBA00022989"/>
    </source>
</evidence>
<keyword evidence="6 7" id="KW-0472">Membrane</keyword>
<keyword evidence="5 7" id="KW-1133">Transmembrane helix</keyword>
<feature type="transmembrane region" description="Helical" evidence="7">
    <location>
        <begin position="126"/>
        <end position="146"/>
    </location>
</feature>
<keyword evidence="4 7" id="KW-0812">Transmembrane</keyword>
<comment type="similarity">
    <text evidence="2">Belongs to the bacterial sugar transferase family.</text>
</comment>
<feature type="transmembrane region" description="Helical" evidence="7">
    <location>
        <begin position="29"/>
        <end position="52"/>
    </location>
</feature>
<evidence type="ECO:0000259" key="8">
    <source>
        <dbReference type="Pfam" id="PF02397"/>
    </source>
</evidence>
<evidence type="ECO:0000313" key="9">
    <source>
        <dbReference type="EMBL" id="MFK4638116.1"/>
    </source>
</evidence>